<gene>
    <name evidence="2" type="ORF">AMON00008_LOCUS65874</name>
</gene>
<evidence type="ECO:0000256" key="1">
    <source>
        <dbReference type="SAM" id="MobiDB-lite"/>
    </source>
</evidence>
<dbReference type="AlphaFoldDB" id="A0A7S4TAS5"/>
<feature type="compositionally biased region" description="Low complexity" evidence="1">
    <location>
        <begin position="159"/>
        <end position="171"/>
    </location>
</feature>
<evidence type="ECO:0000313" key="2">
    <source>
        <dbReference type="EMBL" id="CAE4670986.1"/>
    </source>
</evidence>
<accession>A0A7S4TAS5</accession>
<feature type="region of interest" description="Disordered" evidence="1">
    <location>
        <begin position="117"/>
        <end position="195"/>
    </location>
</feature>
<name>A0A7S4TAS5_9DINO</name>
<sequence>MWTPHHAGAGAGPEMAAAWSAGADVVAVDYGSPVAGTPMPSAPVGGLMEFFPGAPLAASILPLADIVAHACNQAPELEAQVQTISSRVQKLERSRGQISKDVADMLSETRDLQRRVGLDEARKQASQTAAKALEAPVVMEEPADGPPGLGAARRTSRLKTAPSSKTASPSSLPRVPEEKPLLGKSQTERIPPPPGLGVLLPESLVVLPKEADGREITRVEWRIDNVKAKFRDCGHQRPLVSPQFEAGGLSELRLMVFPNLGLGVSGLTMREQKSRYEARIAEGPLSGALKFKVVTSCSDRLVIAFNLFVGGMVQGPIEHNFAEHIIHGLDFKDNWIDQMKNGSLVVGVEVLTVHGPGAKQGGSLES</sequence>
<organism evidence="2">
    <name type="scientific">Alexandrium monilatum</name>
    <dbReference type="NCBI Taxonomy" id="311494"/>
    <lineage>
        <taxon>Eukaryota</taxon>
        <taxon>Sar</taxon>
        <taxon>Alveolata</taxon>
        <taxon>Dinophyceae</taxon>
        <taxon>Gonyaulacales</taxon>
        <taxon>Pyrocystaceae</taxon>
        <taxon>Alexandrium</taxon>
    </lineage>
</organism>
<reference evidence="2" key="1">
    <citation type="submission" date="2021-01" db="EMBL/GenBank/DDBJ databases">
        <authorList>
            <person name="Corre E."/>
            <person name="Pelletier E."/>
            <person name="Niang G."/>
            <person name="Scheremetjew M."/>
            <person name="Finn R."/>
            <person name="Kale V."/>
            <person name="Holt S."/>
            <person name="Cochrane G."/>
            <person name="Meng A."/>
            <person name="Brown T."/>
            <person name="Cohen L."/>
        </authorList>
    </citation>
    <scope>NUCLEOTIDE SEQUENCE</scope>
    <source>
        <strain evidence="2">CCMP3105</strain>
    </source>
</reference>
<proteinExistence type="predicted"/>
<dbReference type="EMBL" id="HBNR01091673">
    <property type="protein sequence ID" value="CAE4670986.1"/>
    <property type="molecule type" value="Transcribed_RNA"/>
</dbReference>
<protein>
    <submittedName>
        <fullName evidence="2">Uncharacterized protein</fullName>
    </submittedName>
</protein>